<dbReference type="InterPro" id="IPR050595">
    <property type="entry name" value="Bact_response_regulator"/>
</dbReference>
<dbReference type="PANTHER" id="PTHR44591">
    <property type="entry name" value="STRESS RESPONSE REGULATOR PROTEIN 1"/>
    <property type="match status" value="1"/>
</dbReference>
<protein>
    <recommendedName>
        <fullName evidence="2">Response regulatory domain-containing protein</fullName>
    </recommendedName>
</protein>
<dbReference type="InterPro" id="IPR011006">
    <property type="entry name" value="CheY-like_superfamily"/>
</dbReference>
<evidence type="ECO:0000259" key="2">
    <source>
        <dbReference type="PROSITE" id="PS50110"/>
    </source>
</evidence>
<evidence type="ECO:0000313" key="3">
    <source>
        <dbReference type="EMBL" id="VFU12098.1"/>
    </source>
</evidence>
<dbReference type="Pfam" id="PF00072">
    <property type="entry name" value="Response_reg"/>
    <property type="match status" value="1"/>
</dbReference>
<keyword evidence="1" id="KW-0597">Phosphoprotein</keyword>
<dbReference type="Gene3D" id="3.40.50.2300">
    <property type="match status" value="1"/>
</dbReference>
<evidence type="ECO:0000256" key="1">
    <source>
        <dbReference type="ARBA" id="ARBA00022553"/>
    </source>
</evidence>
<feature type="domain" description="Response regulatory" evidence="2">
    <location>
        <begin position="4"/>
        <end position="123"/>
    </location>
</feature>
<dbReference type="GO" id="GO:0000160">
    <property type="term" value="P:phosphorelay signal transduction system"/>
    <property type="evidence" value="ECO:0007669"/>
    <property type="project" value="InterPro"/>
</dbReference>
<gene>
    <name evidence="3" type="ORF">SCFA_1250003</name>
</gene>
<proteinExistence type="predicted"/>
<sequence length="126" mass="13989">MKWKILIVDDSNVVKAVLMKALGESGAPIQRVFDASNGREALDILRAESIDLVFADINMPVMNGVELVESMADDPALKDIPVIMISTDGSVSRREYLQSKGVRAYVRKPFTPEQIRSVVREVMLGR</sequence>
<dbReference type="PROSITE" id="PS50110">
    <property type="entry name" value="RESPONSE_REGULATORY"/>
    <property type="match status" value="1"/>
</dbReference>
<dbReference type="EMBL" id="CAADRM010000030">
    <property type="protein sequence ID" value="VFU12098.1"/>
    <property type="molecule type" value="Genomic_DNA"/>
</dbReference>
<dbReference type="AlphaFoldDB" id="A0A485LW75"/>
<reference evidence="3" key="1">
    <citation type="submission" date="2019-03" db="EMBL/GenBank/DDBJ databases">
        <authorList>
            <person name="Hao L."/>
        </authorList>
    </citation>
    <scope>NUCLEOTIDE SEQUENCE</scope>
</reference>
<accession>A0A485LW75</accession>
<dbReference type="InterPro" id="IPR001789">
    <property type="entry name" value="Sig_transdc_resp-reg_receiver"/>
</dbReference>
<organism evidence="3">
    <name type="scientific">anaerobic digester metagenome</name>
    <dbReference type="NCBI Taxonomy" id="1263854"/>
    <lineage>
        <taxon>unclassified sequences</taxon>
        <taxon>metagenomes</taxon>
        <taxon>ecological metagenomes</taxon>
    </lineage>
</organism>
<dbReference type="PANTHER" id="PTHR44591:SF3">
    <property type="entry name" value="RESPONSE REGULATORY DOMAIN-CONTAINING PROTEIN"/>
    <property type="match status" value="1"/>
</dbReference>
<dbReference type="SUPFAM" id="SSF52172">
    <property type="entry name" value="CheY-like"/>
    <property type="match status" value="1"/>
</dbReference>
<name>A0A485LW75_9ZZZZ</name>
<dbReference type="SMART" id="SM00448">
    <property type="entry name" value="REC"/>
    <property type="match status" value="1"/>
</dbReference>